<dbReference type="Proteomes" id="UP000294662">
    <property type="component" value="Unassembled WGS sequence"/>
</dbReference>
<dbReference type="PANTHER" id="PTHR10434:SF40">
    <property type="entry name" value="1-ACYL-SN-GLYCEROL-3-PHOSPHATE ACYLTRANSFERASE"/>
    <property type="match status" value="1"/>
</dbReference>
<dbReference type="RefSeq" id="WP_132827896.1">
    <property type="nucleotide sequence ID" value="NZ_SMFP01000003.1"/>
</dbReference>
<evidence type="ECO:0000256" key="2">
    <source>
        <dbReference type="ARBA" id="ARBA00022679"/>
    </source>
</evidence>
<dbReference type="CDD" id="cd07989">
    <property type="entry name" value="LPLAT_AGPAT-like"/>
    <property type="match status" value="1"/>
</dbReference>
<dbReference type="Pfam" id="PF01553">
    <property type="entry name" value="Acyltransferase"/>
    <property type="match status" value="1"/>
</dbReference>
<keyword evidence="4" id="KW-1133">Transmembrane helix</keyword>
<dbReference type="OrthoDB" id="5290997at2"/>
<dbReference type="AlphaFoldDB" id="A0A4R5EXK3"/>
<evidence type="ECO:0000256" key="1">
    <source>
        <dbReference type="ARBA" id="ARBA00005189"/>
    </source>
</evidence>
<reference evidence="6 7" key="1">
    <citation type="submission" date="2019-03" db="EMBL/GenBank/DDBJ databases">
        <authorList>
            <person name="Zhang S."/>
        </authorList>
    </citation>
    <scope>NUCLEOTIDE SEQUENCE [LARGE SCALE GENOMIC DNA]</scope>
    <source>
        <strain evidence="6 7">S4J41</strain>
    </source>
</reference>
<comment type="pathway">
    <text evidence="1">Lipid metabolism.</text>
</comment>
<evidence type="ECO:0000313" key="6">
    <source>
        <dbReference type="EMBL" id="TDE39642.1"/>
    </source>
</evidence>
<dbReference type="GO" id="GO:0006654">
    <property type="term" value="P:phosphatidic acid biosynthetic process"/>
    <property type="evidence" value="ECO:0007669"/>
    <property type="project" value="TreeGrafter"/>
</dbReference>
<accession>A0A4R5EXK3</accession>
<evidence type="ECO:0000256" key="4">
    <source>
        <dbReference type="SAM" id="Phobius"/>
    </source>
</evidence>
<proteinExistence type="predicted"/>
<evidence type="ECO:0000256" key="3">
    <source>
        <dbReference type="ARBA" id="ARBA00023315"/>
    </source>
</evidence>
<evidence type="ECO:0000313" key="7">
    <source>
        <dbReference type="Proteomes" id="UP000294662"/>
    </source>
</evidence>
<organism evidence="6 7">
    <name type="scientific">Antarcticimicrobium sediminis</name>
    <dbReference type="NCBI Taxonomy" id="2546227"/>
    <lineage>
        <taxon>Bacteria</taxon>
        <taxon>Pseudomonadati</taxon>
        <taxon>Pseudomonadota</taxon>
        <taxon>Alphaproteobacteria</taxon>
        <taxon>Rhodobacterales</taxon>
        <taxon>Paracoccaceae</taxon>
        <taxon>Antarcticimicrobium</taxon>
    </lineage>
</organism>
<keyword evidence="7" id="KW-1185">Reference proteome</keyword>
<protein>
    <submittedName>
        <fullName evidence="6">1-acyl-sn-glycerol-3-phosphate acyltransferase</fullName>
    </submittedName>
</protein>
<feature type="domain" description="Phospholipid/glycerol acyltransferase" evidence="5">
    <location>
        <begin position="69"/>
        <end position="183"/>
    </location>
</feature>
<gene>
    <name evidence="6" type="ORF">E1B25_06210</name>
</gene>
<keyword evidence="4" id="KW-0812">Transmembrane</keyword>
<dbReference type="GO" id="GO:0003841">
    <property type="term" value="F:1-acylglycerol-3-phosphate O-acyltransferase activity"/>
    <property type="evidence" value="ECO:0007669"/>
    <property type="project" value="TreeGrafter"/>
</dbReference>
<dbReference type="SUPFAM" id="SSF69593">
    <property type="entry name" value="Glycerol-3-phosphate (1)-acyltransferase"/>
    <property type="match status" value="1"/>
</dbReference>
<name>A0A4R5EXK3_9RHOB</name>
<evidence type="ECO:0000259" key="5">
    <source>
        <dbReference type="SMART" id="SM00563"/>
    </source>
</evidence>
<keyword evidence="2 6" id="KW-0808">Transferase</keyword>
<dbReference type="SMART" id="SM00563">
    <property type="entry name" value="PlsC"/>
    <property type="match status" value="1"/>
</dbReference>
<feature type="transmembrane region" description="Helical" evidence="4">
    <location>
        <begin position="7"/>
        <end position="30"/>
    </location>
</feature>
<dbReference type="InterPro" id="IPR002123">
    <property type="entry name" value="Plipid/glycerol_acylTrfase"/>
</dbReference>
<keyword evidence="4" id="KW-0472">Membrane</keyword>
<keyword evidence="3 6" id="KW-0012">Acyltransferase</keyword>
<comment type="caution">
    <text evidence="6">The sequence shown here is derived from an EMBL/GenBank/DDBJ whole genome shotgun (WGS) entry which is preliminary data.</text>
</comment>
<dbReference type="PANTHER" id="PTHR10434">
    <property type="entry name" value="1-ACYL-SN-GLYCEROL-3-PHOSPHATE ACYLTRANSFERASE"/>
    <property type="match status" value="1"/>
</dbReference>
<dbReference type="EMBL" id="SMFP01000003">
    <property type="protein sequence ID" value="TDE39642.1"/>
    <property type="molecule type" value="Genomic_DNA"/>
</dbReference>
<sequence length="237" mass="26356">MQYLRSLIYVIQVYIAMAVLGISFTPWALLSKRGALVACKLYARYAMWSARWMIGLKVEVRGTVPTGEVLIAAKHQSFFDVLIIFAALPHAKFIMKRELLWTPFIGLYAKRLGCIPVDRGRKGASIARMVRDVAAEFEDPGQLTIYPQGTRVAPGDYKPYKGGTAILYRGTGYTCVPVATNVGLFWPKTGILRKPGTAVVEFLDPILPGVPREAFMAQLEEVIETRSDALMREVQLG</sequence>